<evidence type="ECO:0000313" key="1">
    <source>
        <dbReference type="EMBL" id="SFM91489.1"/>
    </source>
</evidence>
<organism evidence="1 2">
    <name type="scientific">Methylobacterium pseudosasicola</name>
    <dbReference type="NCBI Taxonomy" id="582667"/>
    <lineage>
        <taxon>Bacteria</taxon>
        <taxon>Pseudomonadati</taxon>
        <taxon>Pseudomonadota</taxon>
        <taxon>Alphaproteobacteria</taxon>
        <taxon>Hyphomicrobiales</taxon>
        <taxon>Methylobacteriaceae</taxon>
        <taxon>Methylobacterium</taxon>
    </lineage>
</organism>
<dbReference type="AlphaFoldDB" id="A0A1I4UR77"/>
<sequence length="88" mass="9241">MPLKPIVAHNVQLFVLVKGKLAAGNIVDCKSPADACRVAEEKVRVGRAIGAAAFTRTVVDPDYDDGGEPVTLAIFGRVPPGVADQLPF</sequence>
<name>A0A1I4UR77_9HYPH</name>
<dbReference type="RefSeq" id="WP_092047077.1">
    <property type="nucleotide sequence ID" value="NZ_FOTK01000075.1"/>
</dbReference>
<dbReference type="EMBL" id="FOTK01000075">
    <property type="protein sequence ID" value="SFM91489.1"/>
    <property type="molecule type" value="Genomic_DNA"/>
</dbReference>
<gene>
    <name evidence="1" type="ORF">SAMN05192568_107518</name>
</gene>
<accession>A0A1I4UR77</accession>
<reference evidence="2" key="1">
    <citation type="submission" date="2016-10" db="EMBL/GenBank/DDBJ databases">
        <authorList>
            <person name="Varghese N."/>
            <person name="Submissions S."/>
        </authorList>
    </citation>
    <scope>NUCLEOTIDE SEQUENCE [LARGE SCALE GENOMIC DNA]</scope>
    <source>
        <strain evidence="2">BL36</strain>
    </source>
</reference>
<protein>
    <submittedName>
        <fullName evidence="1">Uncharacterized protein</fullName>
    </submittedName>
</protein>
<dbReference type="Proteomes" id="UP000199048">
    <property type="component" value="Unassembled WGS sequence"/>
</dbReference>
<keyword evidence="2" id="KW-1185">Reference proteome</keyword>
<proteinExistence type="predicted"/>
<evidence type="ECO:0000313" key="2">
    <source>
        <dbReference type="Proteomes" id="UP000199048"/>
    </source>
</evidence>
<dbReference type="STRING" id="582667.SAMN05192568_107518"/>
<dbReference type="OrthoDB" id="7997114at2"/>